<organism evidence="10 11">
    <name type="scientific">Coraliomargarita algicola</name>
    <dbReference type="NCBI Taxonomy" id="3092156"/>
    <lineage>
        <taxon>Bacteria</taxon>
        <taxon>Pseudomonadati</taxon>
        <taxon>Verrucomicrobiota</taxon>
        <taxon>Opitutia</taxon>
        <taxon>Puniceicoccales</taxon>
        <taxon>Coraliomargaritaceae</taxon>
        <taxon>Coraliomargarita</taxon>
    </lineage>
</organism>
<evidence type="ECO:0000256" key="7">
    <source>
        <dbReference type="ARBA" id="ARBA00023136"/>
    </source>
</evidence>
<keyword evidence="5 9" id="KW-1133">Transmembrane helix</keyword>
<name>A0ABZ0RM75_9BACT</name>
<keyword evidence="11" id="KW-1185">Reference proteome</keyword>
<proteinExistence type="predicted"/>
<evidence type="ECO:0000256" key="4">
    <source>
        <dbReference type="ARBA" id="ARBA00022927"/>
    </source>
</evidence>
<dbReference type="InterPro" id="IPR003369">
    <property type="entry name" value="TatA/B/E"/>
</dbReference>
<dbReference type="PANTHER" id="PTHR42982:SF1">
    <property type="entry name" value="SEC-INDEPENDENT PROTEIN TRANSLOCASE PROTEIN TATA"/>
    <property type="match status" value="1"/>
</dbReference>
<comment type="subcellular location">
    <subcellularLocation>
        <location evidence="1">Membrane</location>
        <topology evidence="1">Single-pass membrane protein</topology>
    </subcellularLocation>
</comment>
<sequence>MNYTPVAFIQNLSTPEIVMIGCVILLFFGAKRLPELVRSLGKSVGEFNRAKAGIEEDFRSAMDVKDIDNKPRPQEAKAPAESA</sequence>
<accession>A0ABZ0RM75</accession>
<keyword evidence="3 9" id="KW-0812">Transmembrane</keyword>
<evidence type="ECO:0000256" key="2">
    <source>
        <dbReference type="ARBA" id="ARBA00022448"/>
    </source>
</evidence>
<keyword evidence="6" id="KW-0811">Translocation</keyword>
<protein>
    <submittedName>
        <fullName evidence="10">Twin-arginine translocase TatA/TatE family subunit</fullName>
    </submittedName>
</protein>
<gene>
    <name evidence="10" type="ORF">SH580_01310</name>
</gene>
<reference evidence="10 11" key="1">
    <citation type="submission" date="2023-11" db="EMBL/GenBank/DDBJ databases">
        <title>Coraliomargarita sp. nov., isolated from marine algae.</title>
        <authorList>
            <person name="Lee J.K."/>
            <person name="Baek J.H."/>
            <person name="Kim J.M."/>
            <person name="Choi D.G."/>
            <person name="Jeon C.O."/>
        </authorList>
    </citation>
    <scope>NUCLEOTIDE SEQUENCE [LARGE SCALE GENOMIC DNA]</scope>
    <source>
        <strain evidence="10 11">J2-16</strain>
    </source>
</reference>
<evidence type="ECO:0000256" key="3">
    <source>
        <dbReference type="ARBA" id="ARBA00022692"/>
    </source>
</evidence>
<dbReference type="Pfam" id="PF02416">
    <property type="entry name" value="TatA_B_E"/>
    <property type="match status" value="1"/>
</dbReference>
<evidence type="ECO:0000256" key="1">
    <source>
        <dbReference type="ARBA" id="ARBA00004167"/>
    </source>
</evidence>
<keyword evidence="2" id="KW-0813">Transport</keyword>
<evidence type="ECO:0000313" key="10">
    <source>
        <dbReference type="EMBL" id="WPJ96339.1"/>
    </source>
</evidence>
<dbReference type="EMBL" id="CP138858">
    <property type="protein sequence ID" value="WPJ96339.1"/>
    <property type="molecule type" value="Genomic_DNA"/>
</dbReference>
<evidence type="ECO:0000256" key="5">
    <source>
        <dbReference type="ARBA" id="ARBA00022989"/>
    </source>
</evidence>
<evidence type="ECO:0000313" key="11">
    <source>
        <dbReference type="Proteomes" id="UP001324993"/>
    </source>
</evidence>
<dbReference type="RefSeq" id="WP_319833200.1">
    <property type="nucleotide sequence ID" value="NZ_CP138858.1"/>
</dbReference>
<feature type="compositionally biased region" description="Basic and acidic residues" evidence="8">
    <location>
        <begin position="64"/>
        <end position="75"/>
    </location>
</feature>
<evidence type="ECO:0000256" key="8">
    <source>
        <dbReference type="SAM" id="MobiDB-lite"/>
    </source>
</evidence>
<dbReference type="PANTHER" id="PTHR42982">
    <property type="entry name" value="SEC-INDEPENDENT PROTEIN TRANSLOCASE PROTEIN TATA"/>
    <property type="match status" value="1"/>
</dbReference>
<dbReference type="Proteomes" id="UP001324993">
    <property type="component" value="Chromosome"/>
</dbReference>
<dbReference type="Gene3D" id="1.20.5.3310">
    <property type="match status" value="1"/>
</dbReference>
<feature type="transmembrane region" description="Helical" evidence="9">
    <location>
        <begin position="12"/>
        <end position="30"/>
    </location>
</feature>
<feature type="region of interest" description="Disordered" evidence="8">
    <location>
        <begin position="64"/>
        <end position="83"/>
    </location>
</feature>
<evidence type="ECO:0000256" key="9">
    <source>
        <dbReference type="SAM" id="Phobius"/>
    </source>
</evidence>
<keyword evidence="7 9" id="KW-0472">Membrane</keyword>
<keyword evidence="4" id="KW-0653">Protein transport</keyword>
<evidence type="ECO:0000256" key="6">
    <source>
        <dbReference type="ARBA" id="ARBA00023010"/>
    </source>
</evidence>